<feature type="domain" description="F-box" evidence="1">
    <location>
        <begin position="3"/>
        <end position="49"/>
    </location>
</feature>
<reference evidence="2 3" key="1">
    <citation type="journal article" date="2023" name="Plants (Basel)">
        <title>Bridging the Gap: Combining Genomics and Transcriptomics Approaches to Understand Stylosanthes scabra, an Orphan Legume from the Brazilian Caatinga.</title>
        <authorList>
            <person name="Ferreira-Neto J.R.C."/>
            <person name="da Silva M.D."/>
            <person name="Binneck E."/>
            <person name="de Melo N.F."/>
            <person name="da Silva R.H."/>
            <person name="de Melo A.L.T.M."/>
            <person name="Pandolfi V."/>
            <person name="Bustamante F.O."/>
            <person name="Brasileiro-Vidal A.C."/>
            <person name="Benko-Iseppon A.M."/>
        </authorList>
    </citation>
    <scope>NUCLEOTIDE SEQUENCE [LARGE SCALE GENOMIC DNA]</scope>
    <source>
        <tissue evidence="2">Leaves</tissue>
    </source>
</reference>
<dbReference type="Pfam" id="PF12937">
    <property type="entry name" value="F-box-like"/>
    <property type="match status" value="1"/>
</dbReference>
<evidence type="ECO:0000313" key="3">
    <source>
        <dbReference type="Proteomes" id="UP001341840"/>
    </source>
</evidence>
<dbReference type="PANTHER" id="PTHR31672:SF2">
    <property type="entry name" value="F-BOX DOMAIN-CONTAINING PROTEIN"/>
    <property type="match status" value="1"/>
</dbReference>
<comment type="caution">
    <text evidence="2">The sequence shown here is derived from an EMBL/GenBank/DDBJ whole genome shotgun (WGS) entry which is preliminary data.</text>
</comment>
<sequence length="380" mass="42647">MSMMMWNNLPFDLLANIFSFLSPDSLAIARTVCRNWHACSNSYPLIPRTIPWFLALPIRNHRNTKPCCYAHNPVMNNWHELPLEFLPVSSSVKPIATIGSLILFRITNSTTLKLVLCNPFTRQFRFLPNLNISRTNPAVGVVVTVSDSDSEFPCFRIYVAGGMSEASSQGGATYNPTSEVYDSRTKNGNWEVLGSMPVEFSVRLTVWTPNENVNIKEKLYWITSARAYSVMGFDISNNSWFQLGVPMAERLEFAMLVRRDHERLGLVGGTCEGGGCIWELNNDDDGGTWWLVEKVPIELGVRLLGGKRNWESVKCVGSDGVICLYRDLGSGMVVCRRIGEKGKWEWDWVEGCGYVKGKQVLNCSIRGTLIHPTLASSVIF</sequence>
<evidence type="ECO:0000313" key="2">
    <source>
        <dbReference type="EMBL" id="MED6120608.1"/>
    </source>
</evidence>
<evidence type="ECO:0000259" key="1">
    <source>
        <dbReference type="PROSITE" id="PS50181"/>
    </source>
</evidence>
<dbReference type="Gene3D" id="1.20.1280.50">
    <property type="match status" value="1"/>
</dbReference>
<dbReference type="PROSITE" id="PS50181">
    <property type="entry name" value="FBOX"/>
    <property type="match status" value="1"/>
</dbReference>
<organism evidence="2 3">
    <name type="scientific">Stylosanthes scabra</name>
    <dbReference type="NCBI Taxonomy" id="79078"/>
    <lineage>
        <taxon>Eukaryota</taxon>
        <taxon>Viridiplantae</taxon>
        <taxon>Streptophyta</taxon>
        <taxon>Embryophyta</taxon>
        <taxon>Tracheophyta</taxon>
        <taxon>Spermatophyta</taxon>
        <taxon>Magnoliopsida</taxon>
        <taxon>eudicotyledons</taxon>
        <taxon>Gunneridae</taxon>
        <taxon>Pentapetalae</taxon>
        <taxon>rosids</taxon>
        <taxon>fabids</taxon>
        <taxon>Fabales</taxon>
        <taxon>Fabaceae</taxon>
        <taxon>Papilionoideae</taxon>
        <taxon>50 kb inversion clade</taxon>
        <taxon>dalbergioids sensu lato</taxon>
        <taxon>Dalbergieae</taxon>
        <taxon>Pterocarpus clade</taxon>
        <taxon>Stylosanthes</taxon>
    </lineage>
</organism>
<protein>
    <recommendedName>
        <fullName evidence="1">F-box domain-containing protein</fullName>
    </recommendedName>
</protein>
<accession>A0ABU6R9G3</accession>
<dbReference type="InterPro" id="IPR015915">
    <property type="entry name" value="Kelch-typ_b-propeller"/>
</dbReference>
<dbReference type="PANTHER" id="PTHR31672">
    <property type="entry name" value="BNACNNG10540D PROTEIN"/>
    <property type="match status" value="1"/>
</dbReference>
<proteinExistence type="predicted"/>
<keyword evidence="3" id="KW-1185">Reference proteome</keyword>
<dbReference type="InterPro" id="IPR050796">
    <property type="entry name" value="SCF_F-box_component"/>
</dbReference>
<dbReference type="Pfam" id="PF07734">
    <property type="entry name" value="FBA_1"/>
    <property type="match status" value="1"/>
</dbReference>
<dbReference type="Gene3D" id="2.120.10.80">
    <property type="entry name" value="Kelch-type beta propeller"/>
    <property type="match status" value="1"/>
</dbReference>
<dbReference type="InterPro" id="IPR036047">
    <property type="entry name" value="F-box-like_dom_sf"/>
</dbReference>
<dbReference type="Proteomes" id="UP001341840">
    <property type="component" value="Unassembled WGS sequence"/>
</dbReference>
<dbReference type="InterPro" id="IPR006527">
    <property type="entry name" value="F-box-assoc_dom_typ1"/>
</dbReference>
<dbReference type="SMART" id="SM00256">
    <property type="entry name" value="FBOX"/>
    <property type="match status" value="1"/>
</dbReference>
<name>A0ABU6R9G3_9FABA</name>
<gene>
    <name evidence="2" type="ORF">PIB30_022437</name>
</gene>
<dbReference type="InterPro" id="IPR001810">
    <property type="entry name" value="F-box_dom"/>
</dbReference>
<dbReference type="SUPFAM" id="SSF117281">
    <property type="entry name" value="Kelch motif"/>
    <property type="match status" value="1"/>
</dbReference>
<dbReference type="EMBL" id="JASCZI010030284">
    <property type="protein sequence ID" value="MED6120608.1"/>
    <property type="molecule type" value="Genomic_DNA"/>
</dbReference>
<dbReference type="SUPFAM" id="SSF81383">
    <property type="entry name" value="F-box domain"/>
    <property type="match status" value="1"/>
</dbReference>